<keyword evidence="2" id="KW-1185">Reference proteome</keyword>
<proteinExistence type="predicted"/>
<protein>
    <recommendedName>
        <fullName evidence="3">BTB domain-containing protein</fullName>
    </recommendedName>
</protein>
<organism evidence="1 2">
    <name type="scientific">Psilocybe cyanescens</name>
    <dbReference type="NCBI Taxonomy" id="93625"/>
    <lineage>
        <taxon>Eukaryota</taxon>
        <taxon>Fungi</taxon>
        <taxon>Dikarya</taxon>
        <taxon>Basidiomycota</taxon>
        <taxon>Agaricomycotina</taxon>
        <taxon>Agaricomycetes</taxon>
        <taxon>Agaricomycetidae</taxon>
        <taxon>Agaricales</taxon>
        <taxon>Agaricineae</taxon>
        <taxon>Strophariaceae</taxon>
        <taxon>Psilocybe</taxon>
    </lineage>
</organism>
<reference evidence="1 2" key="1">
    <citation type="journal article" date="2018" name="Evol. Lett.">
        <title>Horizontal gene cluster transfer increased hallucinogenic mushroom diversity.</title>
        <authorList>
            <person name="Reynolds H.T."/>
            <person name="Vijayakumar V."/>
            <person name="Gluck-Thaler E."/>
            <person name="Korotkin H.B."/>
            <person name="Matheny P.B."/>
            <person name="Slot J.C."/>
        </authorList>
    </citation>
    <scope>NUCLEOTIDE SEQUENCE [LARGE SCALE GENOMIC DNA]</scope>
    <source>
        <strain evidence="1 2">2631</strain>
    </source>
</reference>
<evidence type="ECO:0000313" key="2">
    <source>
        <dbReference type="Proteomes" id="UP000283269"/>
    </source>
</evidence>
<evidence type="ECO:0008006" key="3">
    <source>
        <dbReference type="Google" id="ProtNLM"/>
    </source>
</evidence>
<sequence>MISTKPRKEPRAYHPQFNSPDADVVLVSSEETGYRVPHFTLRSTCGYFRGLFSGHNSSFGHSMLGDKSSSPIIDVDEKNKVLTKVLSMVCGLHTENWESIDEADDAIHLAQKWDAPGPLSIIRGAITAPMFLADPLRLYAITTRLGWGEELMLASIQTLTLDLYAEENRPTLEKISSTRLMALFRLHRDRRDRFKALIDSDGLFDAGNAERYRCPGCGEEMNNHTWRELKARMFMEMDRRPLGDTLCGLEMEDWPESIACWEAKCQKIDCGRLNYNKLSTLRDIKNCLGRLPSHV</sequence>
<comment type="caution">
    <text evidence="1">The sequence shown here is derived from an EMBL/GenBank/DDBJ whole genome shotgun (WGS) entry which is preliminary data.</text>
</comment>
<dbReference type="InParanoid" id="A0A409XVZ1"/>
<dbReference type="OrthoDB" id="3266199at2759"/>
<dbReference type="Proteomes" id="UP000283269">
    <property type="component" value="Unassembled WGS sequence"/>
</dbReference>
<dbReference type="EMBL" id="NHYD01000192">
    <property type="protein sequence ID" value="PPQ94911.1"/>
    <property type="molecule type" value="Genomic_DNA"/>
</dbReference>
<evidence type="ECO:0000313" key="1">
    <source>
        <dbReference type="EMBL" id="PPQ94911.1"/>
    </source>
</evidence>
<name>A0A409XVZ1_PSICY</name>
<gene>
    <name evidence="1" type="ORF">CVT25_004398</name>
</gene>
<dbReference type="AlphaFoldDB" id="A0A409XVZ1"/>
<accession>A0A409XVZ1</accession>